<evidence type="ECO:0000256" key="5">
    <source>
        <dbReference type="ARBA" id="ARBA00022884"/>
    </source>
</evidence>
<dbReference type="InterPro" id="IPR001678">
    <property type="entry name" value="MeTrfase_RsmB-F_NOP2_dom"/>
</dbReference>
<accession>A0A2R7Y4I6</accession>
<evidence type="ECO:0000256" key="2">
    <source>
        <dbReference type="ARBA" id="ARBA00022603"/>
    </source>
</evidence>
<keyword evidence="4" id="KW-0949">S-adenosyl-L-methionine</keyword>
<dbReference type="CDD" id="cd02440">
    <property type="entry name" value="AdoMet_MTases"/>
    <property type="match status" value="1"/>
</dbReference>
<evidence type="ECO:0000259" key="6">
    <source>
        <dbReference type="PROSITE" id="PS51686"/>
    </source>
</evidence>
<keyword evidence="1" id="KW-0963">Cytoplasm</keyword>
<dbReference type="PANTHER" id="PTHR22807">
    <property type="entry name" value="NOP2 YEAST -RELATED NOL1/NOP2/FMU SUN DOMAIN-CONTAINING"/>
    <property type="match status" value="1"/>
</dbReference>
<name>A0A2R7Y4I6_9ARCH</name>
<proteinExistence type="predicted"/>
<dbReference type="Pfam" id="PF17125">
    <property type="entry name" value="Methyltr_RsmF_N"/>
    <property type="match status" value="1"/>
</dbReference>
<dbReference type="GO" id="GO:0001510">
    <property type="term" value="P:RNA methylation"/>
    <property type="evidence" value="ECO:0007669"/>
    <property type="project" value="InterPro"/>
</dbReference>
<dbReference type="GO" id="GO:0008173">
    <property type="term" value="F:RNA methyltransferase activity"/>
    <property type="evidence" value="ECO:0007669"/>
    <property type="project" value="InterPro"/>
</dbReference>
<evidence type="ECO:0000256" key="1">
    <source>
        <dbReference type="ARBA" id="ARBA00022490"/>
    </source>
</evidence>
<dbReference type="InterPro" id="IPR011023">
    <property type="entry name" value="Nop2p"/>
</dbReference>
<dbReference type="GO" id="GO:0008757">
    <property type="term" value="F:S-adenosylmethionine-dependent methyltransferase activity"/>
    <property type="evidence" value="ECO:0007669"/>
    <property type="project" value="InterPro"/>
</dbReference>
<organism evidence="7 8">
    <name type="scientific">Candidatus Terraquivivens tikiterensis</name>
    <dbReference type="NCBI Taxonomy" id="1980982"/>
    <lineage>
        <taxon>Archaea</taxon>
        <taxon>Nitrososphaerota</taxon>
        <taxon>Candidatus Wolframiiraptoraceae</taxon>
        <taxon>Candidatus Terraquivivens</taxon>
    </lineage>
</organism>
<dbReference type="Proteomes" id="UP000244066">
    <property type="component" value="Unassembled WGS sequence"/>
</dbReference>
<feature type="domain" description="SAM-dependent MTase RsmB/NOP-type" evidence="6">
    <location>
        <begin position="25"/>
        <end position="310"/>
    </location>
</feature>
<dbReference type="InterPro" id="IPR031341">
    <property type="entry name" value="Methyltr_RsmF_N"/>
</dbReference>
<dbReference type="EMBL" id="NDWU01000013">
    <property type="protein sequence ID" value="PUA31742.1"/>
    <property type="molecule type" value="Genomic_DNA"/>
</dbReference>
<protein>
    <recommendedName>
        <fullName evidence="6">SAM-dependent MTase RsmB/NOP-type domain-containing protein</fullName>
    </recommendedName>
</protein>
<dbReference type="InterPro" id="IPR029063">
    <property type="entry name" value="SAM-dependent_MTases_sf"/>
</dbReference>
<gene>
    <name evidence="7" type="ORF">B9J98_05325</name>
</gene>
<reference evidence="7 8" key="1">
    <citation type="submission" date="2017-04" db="EMBL/GenBank/DDBJ databases">
        <title>Draft Aigarchaeota genome from a New Zealand hot spring.</title>
        <authorList>
            <person name="Reysenbach A.-L."/>
            <person name="Donaho J.A."/>
            <person name="Gerhart J."/>
            <person name="Kelley J.F."/>
            <person name="Kouba K."/>
            <person name="Podar M."/>
            <person name="Stott M."/>
        </authorList>
    </citation>
    <scope>NUCLEOTIDE SEQUENCE [LARGE SCALE GENOMIC DNA]</scope>
    <source>
        <strain evidence="7">NZ13_MG1</strain>
    </source>
</reference>
<dbReference type="PRINTS" id="PR02008">
    <property type="entry name" value="RCMTFAMILY"/>
</dbReference>
<dbReference type="AlphaFoldDB" id="A0A2R7Y4I6"/>
<evidence type="ECO:0000313" key="7">
    <source>
        <dbReference type="EMBL" id="PUA31742.1"/>
    </source>
</evidence>
<evidence type="ECO:0000256" key="4">
    <source>
        <dbReference type="ARBA" id="ARBA00022691"/>
    </source>
</evidence>
<comment type="caution">
    <text evidence="7">The sequence shown here is derived from an EMBL/GenBank/DDBJ whole genome shotgun (WGS) entry which is preliminary data.</text>
</comment>
<dbReference type="SUPFAM" id="SSF53335">
    <property type="entry name" value="S-adenosyl-L-methionine-dependent methyltransferases"/>
    <property type="match status" value="1"/>
</dbReference>
<dbReference type="Gene3D" id="3.30.70.1170">
    <property type="entry name" value="Sun protein, domain 3"/>
    <property type="match status" value="1"/>
</dbReference>
<keyword evidence="5" id="KW-0694">RNA-binding</keyword>
<dbReference type="Gene3D" id="3.40.50.150">
    <property type="entry name" value="Vaccinia Virus protein VP39"/>
    <property type="match status" value="1"/>
</dbReference>
<evidence type="ECO:0000256" key="3">
    <source>
        <dbReference type="ARBA" id="ARBA00022679"/>
    </source>
</evidence>
<dbReference type="PROSITE" id="PS51686">
    <property type="entry name" value="SAM_MT_RSMB_NOP"/>
    <property type="match status" value="1"/>
</dbReference>
<dbReference type="NCBIfam" id="TIGR00446">
    <property type="entry name" value="nop2p"/>
    <property type="match status" value="1"/>
</dbReference>
<dbReference type="PANTHER" id="PTHR22807:SF30">
    <property type="entry name" value="28S RRNA (CYTOSINE(4447)-C(5))-METHYLTRANSFERASE-RELATED"/>
    <property type="match status" value="1"/>
</dbReference>
<sequence>MSAIRISEDLNNLLRSLPEVDVESLLESYRKPMRQSIRVNTIKAEEQYVVRMLREKGVELEKIPWASHGYWVVNDVNVANTLEHMLGLIYIQGAVSMAPVEVLSPKPGDLVLDLCAAPGSKTTQIGQFLHGEGVIVANDVNVKRIRALSSNIQRCGVINCIITQADGRRFPLWSKGLFDKVLVDAPCTSLGIVSKDWGAAKNWSFRASERLSRLQLSLAISGFDCLKAGGTMVYATCTLSPQENEWVVERLLTSRPDARLETIKLEGLRMSKGLSEWQKMRFNPEVERCVRVYPYEHEAEGFFIAKISKEGDGP</sequence>
<dbReference type="Pfam" id="PF01189">
    <property type="entry name" value="Methyltr_RsmB-F"/>
    <property type="match status" value="1"/>
</dbReference>
<keyword evidence="3" id="KW-0808">Transferase</keyword>
<dbReference type="GO" id="GO:0003723">
    <property type="term" value="F:RNA binding"/>
    <property type="evidence" value="ECO:0007669"/>
    <property type="project" value="UniProtKB-KW"/>
</dbReference>
<evidence type="ECO:0000313" key="8">
    <source>
        <dbReference type="Proteomes" id="UP000244066"/>
    </source>
</evidence>
<keyword evidence="2" id="KW-0489">Methyltransferase</keyword>
<dbReference type="InterPro" id="IPR049560">
    <property type="entry name" value="MeTrfase_RsmB-F_NOP2_cat"/>
</dbReference>
<dbReference type="InterPro" id="IPR023267">
    <property type="entry name" value="RCMT"/>
</dbReference>
<dbReference type="GO" id="GO:0006396">
    <property type="term" value="P:RNA processing"/>
    <property type="evidence" value="ECO:0007669"/>
    <property type="project" value="InterPro"/>
</dbReference>